<evidence type="ECO:0000256" key="4">
    <source>
        <dbReference type="ARBA" id="ARBA00022475"/>
    </source>
</evidence>
<feature type="transmembrane region" description="Helical" evidence="8">
    <location>
        <begin position="954"/>
        <end position="979"/>
    </location>
</feature>
<keyword evidence="3" id="KW-0813">Transport</keyword>
<evidence type="ECO:0000256" key="2">
    <source>
        <dbReference type="ARBA" id="ARBA00010942"/>
    </source>
</evidence>
<dbReference type="NCBIfam" id="TIGR00914">
    <property type="entry name" value="2A0601"/>
    <property type="match status" value="1"/>
</dbReference>
<dbReference type="PANTHER" id="PTHR32063">
    <property type="match status" value="1"/>
</dbReference>
<proteinExistence type="inferred from homology"/>
<dbReference type="SUPFAM" id="SSF82693">
    <property type="entry name" value="Multidrug efflux transporter AcrB pore domain, PN1, PN2, PC1 and PC2 subdomains"/>
    <property type="match status" value="2"/>
</dbReference>
<dbReference type="Gene3D" id="3.30.70.1320">
    <property type="entry name" value="Multidrug efflux transporter AcrB pore domain like"/>
    <property type="match status" value="2"/>
</dbReference>
<evidence type="ECO:0000256" key="6">
    <source>
        <dbReference type="ARBA" id="ARBA00022989"/>
    </source>
</evidence>
<reference evidence="9" key="1">
    <citation type="journal article" date="2021" name="Front. Microbiol.">
        <title>Comprehensive Comparative Genomics and Phenotyping of Methylobacterium Species.</title>
        <authorList>
            <person name="Alessa O."/>
            <person name="Ogura Y."/>
            <person name="Fujitani Y."/>
            <person name="Takami H."/>
            <person name="Hayashi T."/>
            <person name="Sahin N."/>
            <person name="Tani A."/>
        </authorList>
    </citation>
    <scope>NUCLEOTIDE SEQUENCE</scope>
    <source>
        <strain evidence="9">DSM 19015</strain>
    </source>
</reference>
<dbReference type="Gene3D" id="3.30.2090.10">
    <property type="entry name" value="Multidrug efflux transporter AcrB TolC docking domain, DN and DC subdomains"/>
    <property type="match status" value="2"/>
</dbReference>
<keyword evidence="5 8" id="KW-0812">Transmembrane</keyword>
<comment type="similarity">
    <text evidence="2">Belongs to the resistance-nodulation-cell division (RND) (TC 2.A.6) family.</text>
</comment>
<protein>
    <submittedName>
        <fullName evidence="9">Nickel and cobalt resistance protein CnrA</fullName>
    </submittedName>
</protein>
<dbReference type="EMBL" id="BPQP01000092">
    <property type="protein sequence ID" value="GJD97573.1"/>
    <property type="molecule type" value="Genomic_DNA"/>
</dbReference>
<accession>A0ABQ4S512</accession>
<evidence type="ECO:0000313" key="10">
    <source>
        <dbReference type="Proteomes" id="UP001055125"/>
    </source>
</evidence>
<comment type="subcellular location">
    <subcellularLocation>
        <location evidence="1">Cell membrane</location>
        <topology evidence="1">Multi-pass membrane protein</topology>
    </subcellularLocation>
</comment>
<keyword evidence="7 8" id="KW-0472">Membrane</keyword>
<dbReference type="InterPro" id="IPR027463">
    <property type="entry name" value="AcrB_DN_DC_subdom"/>
</dbReference>
<feature type="transmembrane region" description="Helical" evidence="8">
    <location>
        <begin position="1000"/>
        <end position="1020"/>
    </location>
</feature>
<feature type="transmembrane region" description="Helical" evidence="8">
    <location>
        <begin position="929"/>
        <end position="948"/>
    </location>
</feature>
<dbReference type="Gene3D" id="1.20.1640.10">
    <property type="entry name" value="Multidrug efflux transporter AcrB transmembrane domain"/>
    <property type="match status" value="3"/>
</dbReference>
<feature type="transmembrane region" description="Helical" evidence="8">
    <location>
        <begin position="903"/>
        <end position="922"/>
    </location>
</feature>
<evidence type="ECO:0000256" key="1">
    <source>
        <dbReference type="ARBA" id="ARBA00004651"/>
    </source>
</evidence>
<feature type="transmembrane region" description="Helical" evidence="8">
    <location>
        <begin position="374"/>
        <end position="404"/>
    </location>
</feature>
<dbReference type="Gene3D" id="3.30.70.1430">
    <property type="entry name" value="Multidrug efflux transporter AcrB pore domain"/>
    <property type="match status" value="2"/>
</dbReference>
<feature type="transmembrane region" description="Helical" evidence="8">
    <location>
        <begin position="507"/>
        <end position="530"/>
    </location>
</feature>
<dbReference type="PRINTS" id="PR00702">
    <property type="entry name" value="ACRIFLAVINRP"/>
</dbReference>
<comment type="caution">
    <text evidence="9">The sequence shown here is derived from an EMBL/GenBank/DDBJ whole genome shotgun (WGS) entry which is preliminary data.</text>
</comment>
<evidence type="ECO:0000256" key="5">
    <source>
        <dbReference type="ARBA" id="ARBA00022692"/>
    </source>
</evidence>
<reference evidence="9" key="2">
    <citation type="submission" date="2021-08" db="EMBL/GenBank/DDBJ databases">
        <authorList>
            <person name="Tani A."/>
            <person name="Ola A."/>
            <person name="Ogura Y."/>
            <person name="Katsura K."/>
            <person name="Hayashi T."/>
        </authorList>
    </citation>
    <scope>NUCLEOTIDE SEQUENCE</scope>
    <source>
        <strain evidence="9">DSM 19015</strain>
    </source>
</reference>
<evidence type="ECO:0000256" key="7">
    <source>
        <dbReference type="ARBA" id="ARBA00023136"/>
    </source>
</evidence>
<dbReference type="RefSeq" id="WP_238246634.1">
    <property type="nucleotide sequence ID" value="NZ_BPQP01000092.1"/>
</dbReference>
<dbReference type="InterPro" id="IPR001036">
    <property type="entry name" value="Acrflvin-R"/>
</dbReference>
<dbReference type="SUPFAM" id="SSF82714">
    <property type="entry name" value="Multidrug efflux transporter AcrB TolC docking domain, DN and DC subdomains"/>
    <property type="match status" value="2"/>
</dbReference>
<dbReference type="Proteomes" id="UP001055125">
    <property type="component" value="Unassembled WGS sequence"/>
</dbReference>
<gene>
    <name evidence="9" type="primary">cnrA</name>
    <name evidence="9" type="ORF">OCOJLMKI_4805</name>
</gene>
<dbReference type="InterPro" id="IPR004763">
    <property type="entry name" value="CusA-like"/>
</dbReference>
<keyword evidence="10" id="KW-1185">Reference proteome</keyword>
<keyword evidence="4" id="KW-1003">Cell membrane</keyword>
<organism evidence="9 10">
    <name type="scientific">Methylobacterium iners</name>
    <dbReference type="NCBI Taxonomy" id="418707"/>
    <lineage>
        <taxon>Bacteria</taxon>
        <taxon>Pseudomonadati</taxon>
        <taxon>Pseudomonadota</taxon>
        <taxon>Alphaproteobacteria</taxon>
        <taxon>Hyphomicrobiales</taxon>
        <taxon>Methylobacteriaceae</taxon>
        <taxon>Methylobacterium</taxon>
    </lineage>
</organism>
<dbReference type="PANTHER" id="PTHR32063:SF24">
    <property type="entry name" value="CATION EFFLUX SYSTEM (ACRB_ACRD_ACRF FAMILY)"/>
    <property type="match status" value="1"/>
</dbReference>
<name>A0ABQ4S512_9HYPH</name>
<keyword evidence="6 8" id="KW-1133">Transmembrane helix</keyword>
<dbReference type="SUPFAM" id="SSF82866">
    <property type="entry name" value="Multidrug efflux transporter AcrB transmembrane domain"/>
    <property type="match status" value="2"/>
</dbReference>
<feature type="transmembrane region" description="Helical" evidence="8">
    <location>
        <begin position="1032"/>
        <end position="1056"/>
    </location>
</feature>
<evidence type="ECO:0000256" key="3">
    <source>
        <dbReference type="ARBA" id="ARBA00022448"/>
    </source>
</evidence>
<evidence type="ECO:0000313" key="9">
    <source>
        <dbReference type="EMBL" id="GJD97573.1"/>
    </source>
</evidence>
<sequence>MINRILGFSVRQRWLVVLLSLAAAAFGIFSLTRLPIDAVPDITNNQVQVNAVVPQLSPFDVEKQVTYPIETALAGIRGLEYTRSLSRNGFAQVTAVFSEGTDLYFARQQVNERLGEAKATLPPGAEVHMGPISTGLGEIYMWTVHFGRPEDRKPAKPGQPGWQADGSYLTPEGQRLAQPFERASYLRTVQDWVIGPQLKTVPGVAGVDVIGGYKKQYHIQPDPAKLIGLNLSFKDVAEAVEQNNQNRGAGYLERNGEGYVVRSGGRIESMDEIGQIVVATRGGVPVRVADVAEVRIGRELRTGSASENGEEAVVGTALMLIGSNSRTVSAAVDARLKEIARTLPPGVEVRTVLNRTLLVDATVKTVAKNLAEGALLVIAVLFLLLGNFRAAVITALVIPVAMLMTMTGMVQGRISANLMSLGALDFGLIVDGAVIIAENSLRHLAEKQHELGRKLGLEERLATVQRSAEEMIKPSVYGQAIIMLVYVPLLTFTGVEGKMFAPMALTVIIALACAFVLSLTFVPALIAIVITGKVQEKENILIRGLKAAYRPALGGAVRHPLPVIGGAVLLFLASGLLFGKLGQEFIPQLDEKNIAMHAMRIPSTSLTQSQDMQLAVEGVVRSFPQVAFVFSKTGTAEVASDPMPPNVSDNFIILKPQGEWPDPNLSKDQLIEDIQKAVGKVTGNNYEFTQPIQMRFNELLAGTRGDLAVKVFGESFDTMLPAANQVATVLRGVEGAQDVRVEQVTGLPSLEIKVDKAEIARLGLSHFAVQDVVGAAIGGREAGVVFEGDRRFDIVVRLPETVRSDIEALKNLPVSLPAGKDGRAASVPLKQVASFIFSEGPNQISRENGKRRIVVTANVRGRDIGAVVAEAQTKVAAEVNLPAGSWITWGGQFENLAAARQRLMVVVPACFFLIFLLLYSALGSPRDALLVFSAVPLALTGGIIALWLRDMPFSVPAAVGFIALSGVAVLNGLVMLVFIKQLMQEGRPLREAILEGAMTRLRPVAMTALVASLGFVPMALATGTGAEVQRPLATVVIGGLISATLLTLVVLPALYARFAKPALGSKGTVSAPTTAPGAPFKVAAE</sequence>
<feature type="transmembrane region" description="Helical" evidence="8">
    <location>
        <begin position="476"/>
        <end position="495"/>
    </location>
</feature>
<evidence type="ECO:0000256" key="8">
    <source>
        <dbReference type="SAM" id="Phobius"/>
    </source>
</evidence>
<dbReference type="Pfam" id="PF00873">
    <property type="entry name" value="ACR_tran"/>
    <property type="match status" value="1"/>
</dbReference>
<dbReference type="Gene3D" id="3.30.70.1440">
    <property type="entry name" value="Multidrug efflux transporter AcrB pore domain"/>
    <property type="match status" value="1"/>
</dbReference>